<dbReference type="InterPro" id="IPR018114">
    <property type="entry name" value="TRYPSIN_HIS"/>
</dbReference>
<evidence type="ECO:0000256" key="13">
    <source>
        <dbReference type="RuleBase" id="RU363034"/>
    </source>
</evidence>
<dbReference type="InterPro" id="IPR001254">
    <property type="entry name" value="Trypsin_dom"/>
</dbReference>
<evidence type="ECO:0000256" key="4">
    <source>
        <dbReference type="ARBA" id="ARBA00022729"/>
    </source>
</evidence>
<dbReference type="GO" id="GO:0007155">
    <property type="term" value="P:cell adhesion"/>
    <property type="evidence" value="ECO:0007669"/>
    <property type="project" value="UniProtKB-KW"/>
</dbReference>
<dbReference type="GO" id="GO:0030246">
    <property type="term" value="F:carbohydrate binding"/>
    <property type="evidence" value="ECO:0007669"/>
    <property type="project" value="UniProtKB-KW"/>
</dbReference>
<dbReference type="InterPro" id="IPR043504">
    <property type="entry name" value="Peptidase_S1_PA_chymotrypsin"/>
</dbReference>
<dbReference type="GO" id="GO:0042381">
    <property type="term" value="P:hemolymph coagulation"/>
    <property type="evidence" value="ECO:0007669"/>
    <property type="project" value="UniProtKB-KW"/>
</dbReference>
<gene>
    <name evidence="15" type="primary">PROC</name>
    <name evidence="15" type="ORF">CEXT_22061</name>
</gene>
<evidence type="ECO:0000313" key="15">
    <source>
        <dbReference type="EMBL" id="GIX77233.1"/>
    </source>
</evidence>
<protein>
    <recommendedName>
        <fullName evidence="12">limulus clotting factor C</fullName>
        <ecNumber evidence="12">3.4.21.84</ecNumber>
    </recommendedName>
</protein>
<dbReference type="InterPro" id="IPR001314">
    <property type="entry name" value="Peptidase_S1A"/>
</dbReference>
<dbReference type="GO" id="GO:0004252">
    <property type="term" value="F:serine-type endopeptidase activity"/>
    <property type="evidence" value="ECO:0007669"/>
    <property type="project" value="InterPro"/>
</dbReference>
<dbReference type="PROSITE" id="PS00135">
    <property type="entry name" value="TRYPSIN_SER"/>
    <property type="match status" value="1"/>
</dbReference>
<dbReference type="Gene3D" id="2.40.10.10">
    <property type="entry name" value="Trypsin-like serine proteases"/>
    <property type="match status" value="1"/>
</dbReference>
<evidence type="ECO:0000256" key="7">
    <source>
        <dbReference type="ARBA" id="ARBA00022820"/>
    </source>
</evidence>
<keyword evidence="8 13" id="KW-0720">Serine protease</keyword>
<evidence type="ECO:0000256" key="5">
    <source>
        <dbReference type="ARBA" id="ARBA00022734"/>
    </source>
</evidence>
<keyword evidence="3 13" id="KW-0645">Protease</keyword>
<keyword evidence="9" id="KW-0130">Cell adhesion</keyword>
<keyword evidence="2" id="KW-0768">Sushi</keyword>
<dbReference type="FunFam" id="2.40.10.10:FF:000120">
    <property type="entry name" value="Putative serine protease"/>
    <property type="match status" value="1"/>
</dbReference>
<dbReference type="PROSITE" id="PS50240">
    <property type="entry name" value="TRYPSIN_DOM"/>
    <property type="match status" value="1"/>
</dbReference>
<evidence type="ECO:0000256" key="11">
    <source>
        <dbReference type="ARBA" id="ARBA00052079"/>
    </source>
</evidence>
<keyword evidence="4" id="KW-0732">Signal</keyword>
<dbReference type="CDD" id="cd00190">
    <property type="entry name" value="Tryp_SPc"/>
    <property type="match status" value="1"/>
</dbReference>
<dbReference type="EC" id="3.4.21.84" evidence="12"/>
<evidence type="ECO:0000256" key="10">
    <source>
        <dbReference type="ARBA" id="ARBA00023157"/>
    </source>
</evidence>
<proteinExistence type="predicted"/>
<accession>A0AAV4MXV3</accession>
<dbReference type="GO" id="GO:0006508">
    <property type="term" value="P:proteolysis"/>
    <property type="evidence" value="ECO:0007669"/>
    <property type="project" value="UniProtKB-KW"/>
</dbReference>
<dbReference type="AlphaFoldDB" id="A0AAV4MXV3"/>
<dbReference type="SUPFAM" id="SSF50494">
    <property type="entry name" value="Trypsin-like serine proteases"/>
    <property type="match status" value="1"/>
</dbReference>
<evidence type="ECO:0000256" key="8">
    <source>
        <dbReference type="ARBA" id="ARBA00022825"/>
    </source>
</evidence>
<keyword evidence="16" id="KW-1185">Reference proteome</keyword>
<evidence type="ECO:0000256" key="6">
    <source>
        <dbReference type="ARBA" id="ARBA00022801"/>
    </source>
</evidence>
<dbReference type="PANTHER" id="PTHR24264:SF54">
    <property type="entry name" value="PEPTIDASE S1 DOMAIN-CONTAINING PROTEIN"/>
    <property type="match status" value="1"/>
</dbReference>
<evidence type="ECO:0000259" key="14">
    <source>
        <dbReference type="PROSITE" id="PS50240"/>
    </source>
</evidence>
<name>A0AAV4MXV3_CAEEX</name>
<dbReference type="InterPro" id="IPR033116">
    <property type="entry name" value="TRYPSIN_SER"/>
</dbReference>
<keyword evidence="7" id="KW-0353">Hemolymph clotting</keyword>
<dbReference type="Proteomes" id="UP001054945">
    <property type="component" value="Unassembled WGS sequence"/>
</dbReference>
<dbReference type="PRINTS" id="PR00722">
    <property type="entry name" value="CHYMOTRYPSIN"/>
</dbReference>
<dbReference type="SMART" id="SM00020">
    <property type="entry name" value="Tryp_SPc"/>
    <property type="match status" value="1"/>
</dbReference>
<evidence type="ECO:0000313" key="16">
    <source>
        <dbReference type="Proteomes" id="UP001054945"/>
    </source>
</evidence>
<keyword evidence="5" id="KW-0430">Lectin</keyword>
<dbReference type="EMBL" id="BPLR01002733">
    <property type="protein sequence ID" value="GIX77233.1"/>
    <property type="molecule type" value="Genomic_DNA"/>
</dbReference>
<organism evidence="15 16">
    <name type="scientific">Caerostris extrusa</name>
    <name type="common">Bark spider</name>
    <name type="synonym">Caerostris bankana</name>
    <dbReference type="NCBI Taxonomy" id="172846"/>
    <lineage>
        <taxon>Eukaryota</taxon>
        <taxon>Metazoa</taxon>
        <taxon>Ecdysozoa</taxon>
        <taxon>Arthropoda</taxon>
        <taxon>Chelicerata</taxon>
        <taxon>Arachnida</taxon>
        <taxon>Araneae</taxon>
        <taxon>Araneomorphae</taxon>
        <taxon>Entelegynae</taxon>
        <taxon>Araneoidea</taxon>
        <taxon>Araneidae</taxon>
        <taxon>Caerostris</taxon>
    </lineage>
</organism>
<keyword evidence="6 13" id="KW-0378">Hydrolase</keyword>
<dbReference type="InterPro" id="IPR050127">
    <property type="entry name" value="Serine_Proteases_S1"/>
</dbReference>
<comment type="catalytic activity">
    <reaction evidence="11">
        <text>Selective cleavage of 103-Arg-|-Ser-104 and 124-Ile-|-Ile-125 bonds in Limulus clotting factor B to form activated factor B. Cleavage of -Pro-Arg-|-Xaa- bonds in synthetic substrates.</text>
        <dbReference type="EC" id="3.4.21.84"/>
    </reaction>
</comment>
<dbReference type="GO" id="GO:0005615">
    <property type="term" value="C:extracellular space"/>
    <property type="evidence" value="ECO:0007669"/>
    <property type="project" value="TreeGrafter"/>
</dbReference>
<dbReference type="PANTHER" id="PTHR24264">
    <property type="entry name" value="TRYPSIN-RELATED"/>
    <property type="match status" value="1"/>
</dbReference>
<evidence type="ECO:0000256" key="12">
    <source>
        <dbReference type="ARBA" id="ARBA00066707"/>
    </source>
</evidence>
<evidence type="ECO:0000256" key="2">
    <source>
        <dbReference type="ARBA" id="ARBA00022659"/>
    </source>
</evidence>
<evidence type="ECO:0000256" key="9">
    <source>
        <dbReference type="ARBA" id="ARBA00022889"/>
    </source>
</evidence>
<evidence type="ECO:0000256" key="1">
    <source>
        <dbReference type="ARBA" id="ARBA00022536"/>
    </source>
</evidence>
<sequence>MNREPPFCGCSLISEKWVVTAAHCFRSANKLSSLMSLEEIYSKILIKFGKQQRRQIEKGEVVRRVQNLIIHPNFILDYTVLNLSNEHDIALIELNESLIFQPRILPICLPPPGFMDSVRPGTLGVVTGWGRVSVRDSIMALTLQEAYLPLVNNSFCQKNSNYAITDNMLCAGYAESYRPDTCSGDSGGPLVLQNLNSWYLIGVVSWGEGCSSPMKFGIYTKVENYVPWIQSVLAQKFNRNLMFYKEFFIMATLINFTF</sequence>
<feature type="domain" description="Peptidase S1" evidence="14">
    <location>
        <begin position="1"/>
        <end position="234"/>
    </location>
</feature>
<evidence type="ECO:0000256" key="3">
    <source>
        <dbReference type="ARBA" id="ARBA00022670"/>
    </source>
</evidence>
<keyword evidence="10" id="KW-1015">Disulfide bond</keyword>
<keyword evidence="1" id="KW-0245">EGF-like domain</keyword>
<comment type="caution">
    <text evidence="15">The sequence shown here is derived from an EMBL/GenBank/DDBJ whole genome shotgun (WGS) entry which is preliminary data.</text>
</comment>
<reference evidence="15 16" key="1">
    <citation type="submission" date="2021-06" db="EMBL/GenBank/DDBJ databases">
        <title>Caerostris extrusa draft genome.</title>
        <authorList>
            <person name="Kono N."/>
            <person name="Arakawa K."/>
        </authorList>
    </citation>
    <scope>NUCLEOTIDE SEQUENCE [LARGE SCALE GENOMIC DNA]</scope>
</reference>
<dbReference type="Pfam" id="PF00089">
    <property type="entry name" value="Trypsin"/>
    <property type="match status" value="1"/>
</dbReference>
<dbReference type="InterPro" id="IPR009003">
    <property type="entry name" value="Peptidase_S1_PA"/>
</dbReference>
<dbReference type="PROSITE" id="PS00134">
    <property type="entry name" value="TRYPSIN_HIS"/>
    <property type="match status" value="1"/>
</dbReference>